<evidence type="ECO:0000256" key="1">
    <source>
        <dbReference type="ARBA" id="ARBA00022737"/>
    </source>
</evidence>
<feature type="region of interest" description="Disordered" evidence="4">
    <location>
        <begin position="1"/>
        <end position="31"/>
    </location>
</feature>
<dbReference type="AlphaFoldDB" id="A0A5J5EYE4"/>
<feature type="compositionally biased region" description="Basic and acidic residues" evidence="4">
    <location>
        <begin position="1"/>
        <end position="13"/>
    </location>
</feature>
<dbReference type="OrthoDB" id="194358at2759"/>
<feature type="repeat" description="ANK" evidence="3">
    <location>
        <begin position="494"/>
        <end position="526"/>
    </location>
</feature>
<keyword evidence="1" id="KW-0677">Repeat</keyword>
<feature type="repeat" description="ANK" evidence="3">
    <location>
        <begin position="768"/>
        <end position="801"/>
    </location>
</feature>
<evidence type="ECO:0000259" key="5">
    <source>
        <dbReference type="Pfam" id="PF14420"/>
    </source>
</evidence>
<feature type="repeat" description="ANK" evidence="3">
    <location>
        <begin position="1043"/>
        <end position="1075"/>
    </location>
</feature>
<gene>
    <name evidence="6" type="ORF">FN846DRAFT_918738</name>
</gene>
<proteinExistence type="predicted"/>
<dbReference type="PROSITE" id="PS50088">
    <property type="entry name" value="ANK_REPEAT"/>
    <property type="match status" value="12"/>
</dbReference>
<feature type="region of interest" description="Disordered" evidence="4">
    <location>
        <begin position="266"/>
        <end position="294"/>
    </location>
</feature>
<dbReference type="InParanoid" id="A0A5J5EYE4"/>
<dbReference type="SUPFAM" id="SSF48403">
    <property type="entry name" value="Ankyrin repeat"/>
    <property type="match status" value="3"/>
</dbReference>
<dbReference type="Pfam" id="PF00023">
    <property type="entry name" value="Ank"/>
    <property type="match status" value="1"/>
</dbReference>
<feature type="repeat" description="ANK" evidence="3">
    <location>
        <begin position="1078"/>
        <end position="1110"/>
    </location>
</feature>
<keyword evidence="7" id="KW-1185">Reference proteome</keyword>
<feature type="compositionally biased region" description="Low complexity" evidence="4">
    <location>
        <begin position="280"/>
        <end position="292"/>
    </location>
</feature>
<dbReference type="Gene3D" id="1.25.40.20">
    <property type="entry name" value="Ankyrin repeat-containing domain"/>
    <property type="match status" value="5"/>
</dbReference>
<comment type="caution">
    <text evidence="6">The sequence shown here is derived from an EMBL/GenBank/DDBJ whole genome shotgun (WGS) entry which is preliminary data.</text>
</comment>
<dbReference type="EMBL" id="VXIS01000074">
    <property type="protein sequence ID" value="KAA8907990.1"/>
    <property type="molecule type" value="Genomic_DNA"/>
</dbReference>
<feature type="repeat" description="ANK" evidence="3">
    <location>
        <begin position="674"/>
        <end position="706"/>
    </location>
</feature>
<dbReference type="InterPro" id="IPR050745">
    <property type="entry name" value="Multifunctional_regulatory"/>
</dbReference>
<organism evidence="6 7">
    <name type="scientific">Sphaerosporella brunnea</name>
    <dbReference type="NCBI Taxonomy" id="1250544"/>
    <lineage>
        <taxon>Eukaryota</taxon>
        <taxon>Fungi</taxon>
        <taxon>Dikarya</taxon>
        <taxon>Ascomycota</taxon>
        <taxon>Pezizomycotina</taxon>
        <taxon>Pezizomycetes</taxon>
        <taxon>Pezizales</taxon>
        <taxon>Pyronemataceae</taxon>
        <taxon>Sphaerosporella</taxon>
    </lineage>
</organism>
<dbReference type="Pfam" id="PF14420">
    <property type="entry name" value="Clr5"/>
    <property type="match status" value="1"/>
</dbReference>
<feature type="repeat" description="ANK" evidence="3">
    <location>
        <begin position="923"/>
        <end position="952"/>
    </location>
</feature>
<dbReference type="InterPro" id="IPR025676">
    <property type="entry name" value="Clr5_dom"/>
</dbReference>
<feature type="repeat" description="ANK" evidence="3">
    <location>
        <begin position="973"/>
        <end position="1005"/>
    </location>
</feature>
<sequence>MGQFPHDRRREAAADNPQHNPLQDSRAPPSLHEISLPTFQSLRASHHPHCPQCTMAPRIPQADWDLHRSEIASLYIEHNKSLKDIMSYMAETYNFQPTKNQYETKLKEWRLRKNLTGPEWGVVDYKIKKRKADDQGSAIFLEGFRIPQKRVKKELVRRFPPRLGELPWQRTVPSPETPFGILIQTPKTPGTVPQTPHTPVRVGSNHISPAGSIPGTPGAALSPEYPGNYLRLDNLPWLQFRLQLQRQDSLSQDWVTQLFNTNSELRQRSASPHVHTVEPGSSSASGSVAKSSEGTAAPTTSFLLSGLVPSLKRESAEFVPAVHSRLQAISVEVFEGEQLSSIETLLGPFNNHFLLEFLKYAAYLASNNMLNLQQYDKIFDVIVENTNSSTLTTLFSVALHLPTIEAFARCIFESALQCRNEIVVQILLKAGLDPNPPLRQNGKTPLQVAVESRNLTFVQDLLKAGADINADLVAIIEMLLDEGADPNVAGRVHCSSTALQAAAECGDIDVVNFLLQAGAEVNAPAASSQKNSNRSVGCTPLQLWAAIGIPPSWAATKLLQRLVDAGADINAPPYWNPDSLSVSIPDHIYYPLSYAKVQRMYGKTALQGAVFSGELEVVQALLDAGADVNAPLAWGPAGGKTALQEAARKDIELVHLLLSSGANVNAPAAENRLNGRTALQAAAEAGKVETVQLLLELGANVNAPGYPALSLAISSPVSLQLVPILLYAGAEVNPEFEGFSPLASAIMSKHYEQFLPALLQSRANVNHPGCSPLVLAVNQKHYMQLLPILLNAGADVNAEHKIFSDEDFSFTGVRTYPLIEATMCGRVPALELLLAWGADINAKYTHTALEIAISDGNKEAIAVLLNGGADPNISSDYTCMGTALSAAVGRNDLPLVENLLSRGVKVNQVFPNDTQPETPWVSNALPLAVQNGNTEMVELLLEAGADINGSAVYIESDDDVDASRKDTLEEDSLGTTALLTAVRYGWDELADLLLNAGANINARPQPFGGWTALQAAAKRGDKELVQTLLNAGAQVNDPAHTDRGRTALQAACFAGSIDVVRLLLKAGAEINAPAAESRGVTALQAVAMQGHVGIAILLLEAGADPNAPPAKFHGRTALEAAAEHGRLDMLQLLLNAKADIGGRIPERARELALENGHAVVAKVLEKFC</sequence>
<evidence type="ECO:0000313" key="6">
    <source>
        <dbReference type="EMBL" id="KAA8907990.1"/>
    </source>
</evidence>
<dbReference type="InterPro" id="IPR036770">
    <property type="entry name" value="Ankyrin_rpt-contain_sf"/>
</dbReference>
<accession>A0A5J5EYE4</accession>
<evidence type="ECO:0000256" key="3">
    <source>
        <dbReference type="PROSITE-ProRule" id="PRU00023"/>
    </source>
</evidence>
<dbReference type="SMART" id="SM00248">
    <property type="entry name" value="ANK"/>
    <property type="match status" value="18"/>
</dbReference>
<dbReference type="Pfam" id="PF12796">
    <property type="entry name" value="Ank_2"/>
    <property type="match status" value="6"/>
</dbReference>
<feature type="repeat" description="ANK" evidence="3">
    <location>
        <begin position="1113"/>
        <end position="1140"/>
    </location>
</feature>
<dbReference type="PANTHER" id="PTHR24189">
    <property type="entry name" value="MYOTROPHIN"/>
    <property type="match status" value="1"/>
</dbReference>
<dbReference type="PANTHER" id="PTHR24189:SF50">
    <property type="entry name" value="ANKYRIN REPEAT AND SOCS BOX PROTEIN 2"/>
    <property type="match status" value="1"/>
</dbReference>
<evidence type="ECO:0000313" key="7">
    <source>
        <dbReference type="Proteomes" id="UP000326924"/>
    </source>
</evidence>
<reference evidence="6 7" key="1">
    <citation type="submission" date="2019-09" db="EMBL/GenBank/DDBJ databases">
        <title>Draft genome of the ectomycorrhizal ascomycete Sphaerosporella brunnea.</title>
        <authorList>
            <consortium name="DOE Joint Genome Institute"/>
            <person name="Benucci G.M."/>
            <person name="Marozzi G."/>
            <person name="Antonielli L."/>
            <person name="Sanchez S."/>
            <person name="Marco P."/>
            <person name="Wang X."/>
            <person name="Falini L.B."/>
            <person name="Barry K."/>
            <person name="Haridas S."/>
            <person name="Lipzen A."/>
            <person name="Labutti K."/>
            <person name="Grigoriev I.V."/>
            <person name="Murat C."/>
            <person name="Martin F."/>
            <person name="Albertini E."/>
            <person name="Donnini D."/>
            <person name="Bonito G."/>
        </authorList>
    </citation>
    <scope>NUCLEOTIDE SEQUENCE [LARGE SCALE GENOMIC DNA]</scope>
    <source>
        <strain evidence="6 7">Sb_GMNB300</strain>
    </source>
</reference>
<evidence type="ECO:0000256" key="4">
    <source>
        <dbReference type="SAM" id="MobiDB-lite"/>
    </source>
</evidence>
<keyword evidence="2 3" id="KW-0040">ANK repeat</keyword>
<evidence type="ECO:0000256" key="2">
    <source>
        <dbReference type="ARBA" id="ARBA00023043"/>
    </source>
</evidence>
<dbReference type="InterPro" id="IPR002110">
    <property type="entry name" value="Ankyrin_rpt"/>
</dbReference>
<feature type="repeat" description="ANK" evidence="3">
    <location>
        <begin position="844"/>
        <end position="876"/>
    </location>
</feature>
<dbReference type="PROSITE" id="PS50297">
    <property type="entry name" value="ANK_REP_REGION"/>
    <property type="match status" value="12"/>
</dbReference>
<feature type="domain" description="Clr5" evidence="5">
    <location>
        <begin position="61"/>
        <end position="113"/>
    </location>
</feature>
<feature type="repeat" description="ANK" evidence="3">
    <location>
        <begin position="1008"/>
        <end position="1040"/>
    </location>
</feature>
<name>A0A5J5EYE4_9PEZI</name>
<dbReference type="Proteomes" id="UP000326924">
    <property type="component" value="Unassembled WGS sequence"/>
</dbReference>
<protein>
    <submittedName>
        <fullName evidence="6">Ankyrin repeat-containing domain protein</fullName>
    </submittedName>
</protein>
<feature type="repeat" description="ANK" evidence="3">
    <location>
        <begin position="441"/>
        <end position="470"/>
    </location>
</feature>
<feature type="repeat" description="ANK" evidence="3">
    <location>
        <begin position="601"/>
        <end position="633"/>
    </location>
</feature>
<dbReference type="PRINTS" id="PR01415">
    <property type="entry name" value="ANKYRIN"/>
</dbReference>